<name>A0ABT0ESH3_9PSED</name>
<comment type="caution">
    <text evidence="1">The sequence shown here is derived from an EMBL/GenBank/DDBJ whole genome shotgun (WGS) entry which is preliminary data.</text>
</comment>
<evidence type="ECO:0000313" key="1">
    <source>
        <dbReference type="EMBL" id="MCK1788690.1"/>
    </source>
</evidence>
<dbReference type="Proteomes" id="UP001299876">
    <property type="component" value="Unassembled WGS sequence"/>
</dbReference>
<reference evidence="1 2" key="1">
    <citation type="submission" date="2022-02" db="EMBL/GenBank/DDBJ databases">
        <title>Comparative genomics of the first Antarctic Pseudomonas spp. capable of biotransforming 2,4,6-Trinitrotoluene.</title>
        <authorList>
            <person name="Cabrera M.A."/>
            <person name="Marquez S.L."/>
            <person name="Perez-Donoso J.M."/>
        </authorList>
    </citation>
    <scope>NUCLEOTIDE SEQUENCE [LARGE SCALE GENOMIC DNA]</scope>
    <source>
        <strain evidence="1 2">TNT19</strain>
    </source>
</reference>
<organism evidence="1 2">
    <name type="scientific">Pseudomonas violetae</name>
    <dbReference type="NCBI Taxonomy" id="2915813"/>
    <lineage>
        <taxon>Bacteria</taxon>
        <taxon>Pseudomonadati</taxon>
        <taxon>Pseudomonadota</taxon>
        <taxon>Gammaproteobacteria</taxon>
        <taxon>Pseudomonadales</taxon>
        <taxon>Pseudomonadaceae</taxon>
        <taxon>Pseudomonas</taxon>
    </lineage>
</organism>
<dbReference type="EMBL" id="JAKNRW010000001">
    <property type="protein sequence ID" value="MCK1788690.1"/>
    <property type="molecule type" value="Genomic_DNA"/>
</dbReference>
<dbReference type="RefSeq" id="WP_247285645.1">
    <property type="nucleotide sequence ID" value="NZ_JAKNRW010000001.1"/>
</dbReference>
<accession>A0ABT0ESH3</accession>
<evidence type="ECO:0000313" key="2">
    <source>
        <dbReference type="Proteomes" id="UP001299876"/>
    </source>
</evidence>
<protein>
    <submittedName>
        <fullName evidence="1">Uncharacterized protein</fullName>
    </submittedName>
</protein>
<gene>
    <name evidence="1" type="ORF">L9059_00485</name>
</gene>
<sequence>MNPSFEAALDARLHWMSVVSFKGITGFDALAQESEEAASCVVSDLAEYEANHFGRYGATVPPLFAEIPELAALYSRVFQSTARKVESERLKLARQQKAIACIKANAWHEILLPTPEELASDLQSGTDVSIEGHYLSYDEDDRVVWVDNPYGVLGSLGEEPTVGLARTFLACVAMGGMFGPEL</sequence>
<keyword evidence="2" id="KW-1185">Reference proteome</keyword>
<proteinExistence type="predicted"/>